<accession>A0A812IXX0</accession>
<dbReference type="EMBL" id="CAJNIZ010000677">
    <property type="protein sequence ID" value="CAE7172483.1"/>
    <property type="molecule type" value="Genomic_DNA"/>
</dbReference>
<evidence type="ECO:0000313" key="4">
    <source>
        <dbReference type="Proteomes" id="UP000649617"/>
    </source>
</evidence>
<evidence type="ECO:0000313" key="3">
    <source>
        <dbReference type="EMBL" id="CAE7172483.1"/>
    </source>
</evidence>
<sequence>FVRSGDYMSSTDGLVAELLERGIAVLAYSGDTDLVVDWLGTRDWMERLEWRGQAKWASVPLKPFKVHNRTVGRQKSYDGFTFLQIFESGHLVPKDQPEVALRMLRKFVSLDSDWVAAPPTVFKGGPKGMGLSAMAPEKVQDSSKVMGLLAEAADKAQDNKIVLGTVSLLGAACAAFLACMLRFGSHRQEPDAQYSLMT</sequence>
<keyword evidence="2" id="KW-0472">Membrane</keyword>
<keyword evidence="2" id="KW-1133">Transmembrane helix</keyword>
<evidence type="ECO:0000256" key="2">
    <source>
        <dbReference type="SAM" id="Phobius"/>
    </source>
</evidence>
<dbReference type="GO" id="GO:0004185">
    <property type="term" value="F:serine-type carboxypeptidase activity"/>
    <property type="evidence" value="ECO:0007669"/>
    <property type="project" value="InterPro"/>
</dbReference>
<gene>
    <name evidence="3" type="primary">CPY1</name>
    <name evidence="3" type="ORF">SPIL2461_LOCUS781</name>
</gene>
<comment type="similarity">
    <text evidence="1">Belongs to the peptidase S10 family.</text>
</comment>
<dbReference type="SUPFAM" id="SSF53474">
    <property type="entry name" value="alpha/beta-Hydrolases"/>
    <property type="match status" value="1"/>
</dbReference>
<dbReference type="InterPro" id="IPR001563">
    <property type="entry name" value="Peptidase_S10"/>
</dbReference>
<protein>
    <submittedName>
        <fullName evidence="3">CPY1 protein</fullName>
    </submittedName>
</protein>
<proteinExistence type="inferred from homology"/>
<dbReference type="Gene3D" id="3.40.50.1820">
    <property type="entry name" value="alpha/beta hydrolase"/>
    <property type="match status" value="1"/>
</dbReference>
<organism evidence="3 4">
    <name type="scientific">Symbiodinium pilosum</name>
    <name type="common">Dinoflagellate</name>
    <dbReference type="NCBI Taxonomy" id="2952"/>
    <lineage>
        <taxon>Eukaryota</taxon>
        <taxon>Sar</taxon>
        <taxon>Alveolata</taxon>
        <taxon>Dinophyceae</taxon>
        <taxon>Suessiales</taxon>
        <taxon>Symbiodiniaceae</taxon>
        <taxon>Symbiodinium</taxon>
    </lineage>
</organism>
<feature type="non-terminal residue" evidence="3">
    <location>
        <position position="198"/>
    </location>
</feature>
<name>A0A812IXX0_SYMPI</name>
<reference evidence="3" key="1">
    <citation type="submission" date="2021-02" db="EMBL/GenBank/DDBJ databases">
        <authorList>
            <person name="Dougan E. K."/>
            <person name="Rhodes N."/>
            <person name="Thang M."/>
            <person name="Chan C."/>
        </authorList>
    </citation>
    <scope>NUCLEOTIDE SEQUENCE</scope>
</reference>
<comment type="caution">
    <text evidence="3">The sequence shown here is derived from an EMBL/GenBank/DDBJ whole genome shotgun (WGS) entry which is preliminary data.</text>
</comment>
<dbReference type="Proteomes" id="UP000649617">
    <property type="component" value="Unassembled WGS sequence"/>
</dbReference>
<dbReference type="GO" id="GO:0006508">
    <property type="term" value="P:proteolysis"/>
    <property type="evidence" value="ECO:0007669"/>
    <property type="project" value="InterPro"/>
</dbReference>
<evidence type="ECO:0000256" key="1">
    <source>
        <dbReference type="ARBA" id="ARBA00009431"/>
    </source>
</evidence>
<dbReference type="Pfam" id="PF00450">
    <property type="entry name" value="Peptidase_S10"/>
    <property type="match status" value="1"/>
</dbReference>
<feature type="transmembrane region" description="Helical" evidence="2">
    <location>
        <begin position="161"/>
        <end position="181"/>
    </location>
</feature>
<dbReference type="AlphaFoldDB" id="A0A812IXX0"/>
<keyword evidence="4" id="KW-1185">Reference proteome</keyword>
<dbReference type="OrthoDB" id="443318at2759"/>
<keyword evidence="2" id="KW-0812">Transmembrane</keyword>
<dbReference type="InterPro" id="IPR029058">
    <property type="entry name" value="AB_hydrolase_fold"/>
</dbReference>